<evidence type="ECO:0000256" key="2">
    <source>
        <dbReference type="ARBA" id="ARBA00004138"/>
    </source>
</evidence>
<protein>
    <recommendedName>
        <fullName evidence="3">non-specific serine/threonine protein kinase</fullName>
        <ecNumber evidence="3">2.7.11.1</ecNumber>
    </recommendedName>
</protein>
<evidence type="ECO:0000256" key="14">
    <source>
        <dbReference type="SAM" id="MobiDB-lite"/>
    </source>
</evidence>
<dbReference type="CDD" id="cd07830">
    <property type="entry name" value="STKc_MAK_like"/>
    <property type="match status" value="1"/>
</dbReference>
<feature type="domain" description="Protein kinase" evidence="15">
    <location>
        <begin position="32"/>
        <end position="312"/>
    </location>
</feature>
<dbReference type="PROSITE" id="PS50011">
    <property type="entry name" value="PROTEIN_KINASE_DOM"/>
    <property type="match status" value="1"/>
</dbReference>
<dbReference type="InterPro" id="IPR000719">
    <property type="entry name" value="Prot_kinase_dom"/>
</dbReference>
<evidence type="ECO:0000256" key="10">
    <source>
        <dbReference type="ARBA" id="ARBA00022842"/>
    </source>
</evidence>
<dbReference type="GO" id="GO:0046872">
    <property type="term" value="F:metal ion binding"/>
    <property type="evidence" value="ECO:0007669"/>
    <property type="project" value="UniProtKB-KW"/>
</dbReference>
<dbReference type="GO" id="GO:0005929">
    <property type="term" value="C:cilium"/>
    <property type="evidence" value="ECO:0007669"/>
    <property type="project" value="UniProtKB-SubCell"/>
</dbReference>
<keyword evidence="10" id="KW-0460">Magnesium</keyword>
<name>N6TA35_DENPD</name>
<dbReference type="PANTHER" id="PTHR24055">
    <property type="entry name" value="MITOGEN-ACTIVATED PROTEIN KINASE"/>
    <property type="match status" value="1"/>
</dbReference>
<dbReference type="Gene3D" id="3.30.200.20">
    <property type="entry name" value="Phosphorylase Kinase, domain 1"/>
    <property type="match status" value="1"/>
</dbReference>
<dbReference type="SUPFAM" id="SSF56112">
    <property type="entry name" value="Protein kinase-like (PK-like)"/>
    <property type="match status" value="1"/>
</dbReference>
<proteinExistence type="predicted"/>
<comment type="catalytic activity">
    <reaction evidence="13">
        <text>L-seryl-[protein] + ATP = O-phospho-L-seryl-[protein] + ADP + H(+)</text>
        <dbReference type="Rhea" id="RHEA:17989"/>
        <dbReference type="Rhea" id="RHEA-COMP:9863"/>
        <dbReference type="Rhea" id="RHEA-COMP:11604"/>
        <dbReference type="ChEBI" id="CHEBI:15378"/>
        <dbReference type="ChEBI" id="CHEBI:29999"/>
        <dbReference type="ChEBI" id="CHEBI:30616"/>
        <dbReference type="ChEBI" id="CHEBI:83421"/>
        <dbReference type="ChEBI" id="CHEBI:456216"/>
        <dbReference type="EC" id="2.7.11.1"/>
    </reaction>
</comment>
<keyword evidence="11" id="KW-0966">Cell projection</keyword>
<evidence type="ECO:0000256" key="3">
    <source>
        <dbReference type="ARBA" id="ARBA00012513"/>
    </source>
</evidence>
<evidence type="ECO:0000259" key="15">
    <source>
        <dbReference type="PROSITE" id="PS50011"/>
    </source>
</evidence>
<evidence type="ECO:0000256" key="13">
    <source>
        <dbReference type="ARBA" id="ARBA00048679"/>
    </source>
</evidence>
<feature type="region of interest" description="Disordered" evidence="14">
    <location>
        <begin position="1"/>
        <end position="30"/>
    </location>
</feature>
<comment type="catalytic activity">
    <reaction evidence="12">
        <text>L-threonyl-[protein] + ATP = O-phospho-L-threonyl-[protein] + ADP + H(+)</text>
        <dbReference type="Rhea" id="RHEA:46608"/>
        <dbReference type="Rhea" id="RHEA-COMP:11060"/>
        <dbReference type="Rhea" id="RHEA-COMP:11605"/>
        <dbReference type="ChEBI" id="CHEBI:15378"/>
        <dbReference type="ChEBI" id="CHEBI:30013"/>
        <dbReference type="ChEBI" id="CHEBI:30616"/>
        <dbReference type="ChEBI" id="CHEBI:61977"/>
        <dbReference type="ChEBI" id="CHEBI:456216"/>
        <dbReference type="EC" id="2.7.11.1"/>
    </reaction>
</comment>
<dbReference type="FunFam" id="3.30.200.20:FF:000071">
    <property type="entry name" value="serine/threonine-protein kinase MAK isoform X1"/>
    <property type="match status" value="1"/>
</dbReference>
<dbReference type="FunFam" id="1.10.510.10:FF:000685">
    <property type="entry name" value="Serine/threonine-protein kinase dyf-5"/>
    <property type="match status" value="1"/>
</dbReference>
<keyword evidence="5" id="KW-0808">Transferase</keyword>
<accession>N6TA35</accession>
<dbReference type="AlphaFoldDB" id="N6TA35"/>
<keyword evidence="9" id="KW-0067">ATP-binding</keyword>
<comment type="subcellular location">
    <subcellularLocation>
        <location evidence="2">Cell projection</location>
        <location evidence="2">Cilium</location>
    </subcellularLocation>
</comment>
<dbReference type="PROSITE" id="PS00107">
    <property type="entry name" value="PROTEIN_KINASE_ATP"/>
    <property type="match status" value="1"/>
</dbReference>
<evidence type="ECO:0000256" key="12">
    <source>
        <dbReference type="ARBA" id="ARBA00047899"/>
    </source>
</evidence>
<organism evidence="16">
    <name type="scientific">Dendroctonus ponderosae</name>
    <name type="common">Mountain pine beetle</name>
    <dbReference type="NCBI Taxonomy" id="77166"/>
    <lineage>
        <taxon>Eukaryota</taxon>
        <taxon>Metazoa</taxon>
        <taxon>Ecdysozoa</taxon>
        <taxon>Arthropoda</taxon>
        <taxon>Hexapoda</taxon>
        <taxon>Insecta</taxon>
        <taxon>Pterygota</taxon>
        <taxon>Neoptera</taxon>
        <taxon>Endopterygota</taxon>
        <taxon>Coleoptera</taxon>
        <taxon>Polyphaga</taxon>
        <taxon>Cucujiformia</taxon>
        <taxon>Curculionidae</taxon>
        <taxon>Scolytinae</taxon>
        <taxon>Dendroctonus</taxon>
    </lineage>
</organism>
<dbReference type="OMA" id="RREINMG"/>
<dbReference type="InterPro" id="IPR008271">
    <property type="entry name" value="Ser/Thr_kinase_AS"/>
</dbReference>
<evidence type="ECO:0000256" key="6">
    <source>
        <dbReference type="ARBA" id="ARBA00022723"/>
    </source>
</evidence>
<evidence type="ECO:0000256" key="7">
    <source>
        <dbReference type="ARBA" id="ARBA00022741"/>
    </source>
</evidence>
<evidence type="ECO:0000313" key="16">
    <source>
        <dbReference type="EMBL" id="ENN77114.1"/>
    </source>
</evidence>
<evidence type="ECO:0000256" key="9">
    <source>
        <dbReference type="ARBA" id="ARBA00022840"/>
    </source>
</evidence>
<dbReference type="GO" id="GO:0004674">
    <property type="term" value="F:protein serine/threonine kinase activity"/>
    <property type="evidence" value="ECO:0007669"/>
    <property type="project" value="UniProtKB-KW"/>
</dbReference>
<dbReference type="Pfam" id="PF00069">
    <property type="entry name" value="Pkinase"/>
    <property type="match status" value="1"/>
</dbReference>
<dbReference type="EMBL" id="KB740954">
    <property type="protein sequence ID" value="ENN77114.1"/>
    <property type="molecule type" value="Genomic_DNA"/>
</dbReference>
<feature type="non-terminal residue" evidence="16">
    <location>
        <position position="1"/>
    </location>
</feature>
<keyword evidence="6" id="KW-0479">Metal-binding</keyword>
<reference evidence="16" key="1">
    <citation type="journal article" date="2013" name="Genome Biol.">
        <title>Draft genome of the mountain pine beetle, Dendroctonus ponderosae Hopkins, a major forest pest.</title>
        <authorList>
            <person name="Keeling C.I."/>
            <person name="Yuen M.M."/>
            <person name="Liao N.Y."/>
            <person name="Docking T.R."/>
            <person name="Chan S.K."/>
            <person name="Taylor G.A."/>
            <person name="Palmquist D.L."/>
            <person name="Jackman S.D."/>
            <person name="Nguyen A."/>
            <person name="Li M."/>
            <person name="Henderson H."/>
            <person name="Janes J.K."/>
            <person name="Zhao Y."/>
            <person name="Pandoh P."/>
            <person name="Moore R."/>
            <person name="Sperling F.A."/>
            <person name="Huber D.P."/>
            <person name="Birol I."/>
            <person name="Jones S.J."/>
            <person name="Bohlmann J."/>
        </authorList>
    </citation>
    <scope>NUCLEOTIDE SEQUENCE</scope>
</reference>
<gene>
    <name evidence="16" type="ORF">YQE_06449</name>
</gene>
<dbReference type="SMART" id="SM00220">
    <property type="entry name" value="S_TKc"/>
    <property type="match status" value="1"/>
</dbReference>
<comment type="cofactor">
    <cofactor evidence="1">
        <name>Mg(2+)</name>
        <dbReference type="ChEBI" id="CHEBI:18420"/>
    </cofactor>
</comment>
<evidence type="ECO:0000256" key="11">
    <source>
        <dbReference type="ARBA" id="ARBA00023273"/>
    </source>
</evidence>
<keyword evidence="8" id="KW-0418">Kinase</keyword>
<evidence type="ECO:0000256" key="8">
    <source>
        <dbReference type="ARBA" id="ARBA00022777"/>
    </source>
</evidence>
<dbReference type="HOGENOM" id="CLU_000288_181_25_1"/>
<evidence type="ECO:0000256" key="4">
    <source>
        <dbReference type="ARBA" id="ARBA00022527"/>
    </source>
</evidence>
<dbReference type="EC" id="2.7.11.1" evidence="3"/>
<dbReference type="PROSITE" id="PS00108">
    <property type="entry name" value="PROTEIN_KINASE_ST"/>
    <property type="match status" value="1"/>
</dbReference>
<dbReference type="InterPro" id="IPR017441">
    <property type="entry name" value="Protein_kinase_ATP_BS"/>
</dbReference>
<dbReference type="OrthoDB" id="2158884at2759"/>
<keyword evidence="7" id="KW-0547">Nucleotide-binding</keyword>
<dbReference type="GO" id="GO:0005524">
    <property type="term" value="F:ATP binding"/>
    <property type="evidence" value="ECO:0007669"/>
    <property type="project" value="UniProtKB-UniRule"/>
</dbReference>
<dbReference type="InterPro" id="IPR011009">
    <property type="entry name" value="Kinase-like_dom_sf"/>
</dbReference>
<keyword evidence="4" id="KW-0723">Serine/threonine-protein kinase</keyword>
<dbReference type="InterPro" id="IPR050117">
    <property type="entry name" value="MAPK"/>
</dbReference>
<sequence>METKSKQEERRQTTRKMDRPHLQKSGENGNRYTILHQLGDGTYGSVVLGQRKDTGEKVAIKKMKRKYYSWDEAMNLREVKSLKKLHHSNVVKLKEVIRENDILYFVFEYMQENLYQLIKDRRVPYPEATVRNMLYQILQGLAFIHRHGFFHRDLKPENILCSGPDLVKIADFGLVREIRSRPPYTDYVSTRWYRAPEVLLHSTTYSSPIDMWAVGCIAAEIYTYRPLFPGTTETDQLYKICAIMGTPDKKKWADGYQLAGAVGFKFPYFSKTPLSEVVPQASSVAVSIMDQLMEWNPAYRPTAQGALKHQYFQVGQHYTASARHLTISNALPDNALLRNSARMHLQPPGHPHSGAERNMEGVQIQANGRNILNNLQPQNPAMPPSVQINIQSLIKPMKTPEKSQSHPIVYSFGQADFGKKLFDHPEYANKYLPSALSGVAHNRKKISWDSGGNYEYPEDDFADILGRKIKLPNQEKQLNKEYQQQKLNLSQFNLEELLEPLAKASAGTARSKYLSVSRYVAGHPVSGTRREINMGQNFPHSGVYRKNAGILEGLYQYQGNIE</sequence>
<evidence type="ECO:0000256" key="1">
    <source>
        <dbReference type="ARBA" id="ARBA00001946"/>
    </source>
</evidence>
<evidence type="ECO:0000256" key="5">
    <source>
        <dbReference type="ARBA" id="ARBA00022679"/>
    </source>
</evidence>
<dbReference type="Gene3D" id="1.10.510.10">
    <property type="entry name" value="Transferase(Phosphotransferase) domain 1"/>
    <property type="match status" value="1"/>
</dbReference>
<feature type="compositionally biased region" description="Basic and acidic residues" evidence="14">
    <location>
        <begin position="1"/>
        <end position="21"/>
    </location>
</feature>